<evidence type="ECO:0000256" key="1">
    <source>
        <dbReference type="SAM" id="MobiDB-lite"/>
    </source>
</evidence>
<sequence>MVLHVSEMGTKGYGAFDASIGQPVWVMSTVLCFLADLPMHAEITNTPNPGQSLNPCRVCTLSCKKKSLKTSRDYVQRFLGMDDLGQELPNVLRSWASTRAETERLFSVATSVNMTQFKKQSLVSGIKDAINIRLLTDAKTSERVNETMEQLQSTDSHRLYNAFLRLHGFDGVLDTPVEVLHVVLLGIVKYLARDFVKPLSETVKLELIARMRSFNCNALNIDSLKPNYLIRHILSIVGRDFKVVLQCAPFVFFDYMNEEKRKIWSALCQLTPLIFQTTIVDMADYQIQLKLKIDIFLYHLISSTAQWVNKPKIHMLRHLPDAILRFGPASLCSTEKFESYNGVLRKASVHSNKLAPGRDIALTFNSLACLKFWLSGRYLLDNLTGLLTRASSQVWQAFDENLNLQESLGYSATNTYQPAPDAYPSCHAGHYRCKSPINPPASLVDLAGEAPVRQRGGLLLRQNEDVRVGFFVVVGEVDSIWEVDWGFATTFHLDVVGFDVDGYDDHYDMTRIARTAYIHLVNATDVEGGINVQHNCHSGGCALDQTGPTFRERILTNDKSDELRHCDNDHFIVNGASLHNPGLHQRMSLPVGVPITPTNWRDAITLGLEVWGHPDDAGLDSEDSDDETDPVEMDLDIDQDDEM</sequence>
<dbReference type="Proteomes" id="UP000324748">
    <property type="component" value="Unassembled WGS sequence"/>
</dbReference>
<keyword evidence="3" id="KW-1185">Reference proteome</keyword>
<dbReference type="PANTHER" id="PTHR31912:SF34">
    <property type="entry name" value="NOTOCHORD-RELATED PROTEIN"/>
    <property type="match status" value="1"/>
</dbReference>
<feature type="region of interest" description="Disordered" evidence="1">
    <location>
        <begin position="614"/>
        <end position="643"/>
    </location>
</feature>
<dbReference type="PANTHER" id="PTHR31912">
    <property type="entry name" value="IP13529P"/>
    <property type="match status" value="1"/>
</dbReference>
<dbReference type="OrthoDB" id="2506469at2759"/>
<gene>
    <name evidence="2" type="ORF">PGT21_012556</name>
</gene>
<comment type="caution">
    <text evidence="2">The sequence shown here is derived from an EMBL/GenBank/DDBJ whole genome shotgun (WGS) entry which is preliminary data.</text>
</comment>
<organism evidence="2 3">
    <name type="scientific">Puccinia graminis f. sp. tritici</name>
    <dbReference type="NCBI Taxonomy" id="56615"/>
    <lineage>
        <taxon>Eukaryota</taxon>
        <taxon>Fungi</taxon>
        <taxon>Dikarya</taxon>
        <taxon>Basidiomycota</taxon>
        <taxon>Pucciniomycotina</taxon>
        <taxon>Pucciniomycetes</taxon>
        <taxon>Pucciniales</taxon>
        <taxon>Pucciniaceae</taxon>
        <taxon>Puccinia</taxon>
    </lineage>
</organism>
<proteinExistence type="predicted"/>
<dbReference type="AlphaFoldDB" id="A0A5B0QF74"/>
<feature type="compositionally biased region" description="Acidic residues" evidence="1">
    <location>
        <begin position="617"/>
        <end position="643"/>
    </location>
</feature>
<evidence type="ECO:0000313" key="3">
    <source>
        <dbReference type="Proteomes" id="UP000324748"/>
    </source>
</evidence>
<accession>A0A5B0QF74</accession>
<evidence type="ECO:0000313" key="2">
    <source>
        <dbReference type="EMBL" id="KAA1111795.1"/>
    </source>
</evidence>
<dbReference type="EMBL" id="VSWC01000016">
    <property type="protein sequence ID" value="KAA1111795.1"/>
    <property type="molecule type" value="Genomic_DNA"/>
</dbReference>
<name>A0A5B0QF74_PUCGR</name>
<reference evidence="2 3" key="1">
    <citation type="submission" date="2019-05" db="EMBL/GenBank/DDBJ databases">
        <title>Emergence of the Ug99 lineage of the wheat stem rust pathogen through somatic hybridization.</title>
        <authorList>
            <person name="Li F."/>
            <person name="Upadhyaya N.M."/>
            <person name="Sperschneider J."/>
            <person name="Matny O."/>
            <person name="Nguyen-Phuc H."/>
            <person name="Mago R."/>
            <person name="Raley C."/>
            <person name="Miller M.E."/>
            <person name="Silverstein K.A.T."/>
            <person name="Henningsen E."/>
            <person name="Hirsch C.D."/>
            <person name="Visser B."/>
            <person name="Pretorius Z.A."/>
            <person name="Steffenson B.J."/>
            <person name="Schwessinger B."/>
            <person name="Dodds P.N."/>
            <person name="Figueroa M."/>
        </authorList>
    </citation>
    <scope>NUCLEOTIDE SEQUENCE [LARGE SCALE GENOMIC DNA]</scope>
    <source>
        <strain evidence="2">21-0</strain>
    </source>
</reference>
<protein>
    <submittedName>
        <fullName evidence="2">Uncharacterized protein</fullName>
    </submittedName>
</protein>